<evidence type="ECO:0000256" key="1">
    <source>
        <dbReference type="SAM" id="MobiDB-lite"/>
    </source>
</evidence>
<dbReference type="HOGENOM" id="CLU_527988_0_0_1"/>
<proteinExistence type="predicted"/>
<organism evidence="2 3">
    <name type="scientific">Tilletiaria anomala (strain ATCC 24038 / CBS 436.72 / UBC 951)</name>
    <dbReference type="NCBI Taxonomy" id="1037660"/>
    <lineage>
        <taxon>Eukaryota</taxon>
        <taxon>Fungi</taxon>
        <taxon>Dikarya</taxon>
        <taxon>Basidiomycota</taxon>
        <taxon>Ustilaginomycotina</taxon>
        <taxon>Exobasidiomycetes</taxon>
        <taxon>Georgefischeriales</taxon>
        <taxon>Tilletiariaceae</taxon>
        <taxon>Tilletiaria</taxon>
    </lineage>
</organism>
<protein>
    <submittedName>
        <fullName evidence="2">Uncharacterized protein</fullName>
    </submittedName>
</protein>
<dbReference type="GeneID" id="25261817"/>
<reference evidence="2 3" key="1">
    <citation type="submission" date="2014-05" db="EMBL/GenBank/DDBJ databases">
        <title>Draft genome sequence of a rare smut relative, Tilletiaria anomala UBC 951.</title>
        <authorList>
            <consortium name="DOE Joint Genome Institute"/>
            <person name="Toome M."/>
            <person name="Kuo A."/>
            <person name="Henrissat B."/>
            <person name="Lipzen A."/>
            <person name="Tritt A."/>
            <person name="Yoshinaga Y."/>
            <person name="Zane M."/>
            <person name="Barry K."/>
            <person name="Grigoriev I.V."/>
            <person name="Spatafora J.W."/>
            <person name="Aimea M.C."/>
        </authorList>
    </citation>
    <scope>NUCLEOTIDE SEQUENCE [LARGE SCALE GENOMIC DNA]</scope>
    <source>
        <strain evidence="2 3">UBC 951</strain>
    </source>
</reference>
<dbReference type="OMA" id="HWRICAQ"/>
<evidence type="ECO:0000313" key="2">
    <source>
        <dbReference type="EMBL" id="KDN41780.1"/>
    </source>
</evidence>
<feature type="region of interest" description="Disordered" evidence="1">
    <location>
        <begin position="425"/>
        <end position="450"/>
    </location>
</feature>
<keyword evidence="3" id="KW-1185">Reference proteome</keyword>
<name>A0A066VT78_TILAU</name>
<sequence>MAEIDDLLFSVQFDDDDNESNGVADVGTSSSASVTAESAREGRIRRALEEAKRTYTAQIDSDAWYREERVQKCLDEVESIKDAAENEALTRAVRHALETDKRSAAKLEWTLSHLYATARYLQALSLALACLKAYQIDVSPLARSQLQSKPGSLLHFPSASGLRERLISRGRGKSANKHANCLLSQMASREVLDTAIRSICKLFGGDSDDANREALSNLGRRLVVLVVKESLLNLTTSSEERFKPLIDGMAFQREAQNIHWTAHSGSIVSAADLCLAMGHLSDAIEAYSIALASRGSQARLYKCVVFALSRLKGGDVRAQRCLAKACAAAALISCTTSKHRLALATELEAYFDGALQSDDANTEVDSGEPDIHEDAALIMRCHAGGCLTLLSLVALVHGALSKRAGGAADLAVKFDDFFARAKADVESASAGDEPDEDTKESRTFRSVRTL</sequence>
<dbReference type="EMBL" id="JMSN01000076">
    <property type="protein sequence ID" value="KDN41780.1"/>
    <property type="molecule type" value="Genomic_DNA"/>
</dbReference>
<comment type="caution">
    <text evidence="2">The sequence shown here is derived from an EMBL/GenBank/DDBJ whole genome shotgun (WGS) entry which is preliminary data.</text>
</comment>
<dbReference type="InParanoid" id="A0A066VT78"/>
<dbReference type="RefSeq" id="XP_013241836.1">
    <property type="nucleotide sequence ID" value="XM_013386382.1"/>
</dbReference>
<gene>
    <name evidence="2" type="ORF">K437DRAFT_170306</name>
</gene>
<accession>A0A066VT78</accession>
<dbReference type="Proteomes" id="UP000027361">
    <property type="component" value="Unassembled WGS sequence"/>
</dbReference>
<dbReference type="AlphaFoldDB" id="A0A066VT78"/>
<evidence type="ECO:0000313" key="3">
    <source>
        <dbReference type="Proteomes" id="UP000027361"/>
    </source>
</evidence>